<feature type="non-terminal residue" evidence="2">
    <location>
        <position position="213"/>
    </location>
</feature>
<protein>
    <submittedName>
        <fullName evidence="2">Uncharacterized protein</fullName>
    </submittedName>
</protein>
<dbReference type="Proteomes" id="UP000054560">
    <property type="component" value="Unassembled WGS sequence"/>
</dbReference>
<feature type="compositionally biased region" description="Basic and acidic residues" evidence="1">
    <location>
        <begin position="95"/>
        <end position="109"/>
    </location>
</feature>
<dbReference type="EMBL" id="KQ250855">
    <property type="protein sequence ID" value="KNC70549.1"/>
    <property type="molecule type" value="Genomic_DNA"/>
</dbReference>
<dbReference type="GeneID" id="25917425"/>
<evidence type="ECO:0000256" key="1">
    <source>
        <dbReference type="SAM" id="MobiDB-lite"/>
    </source>
</evidence>
<proteinExistence type="predicted"/>
<gene>
    <name evidence="2" type="ORF">SARC_16921</name>
</gene>
<evidence type="ECO:0000313" key="3">
    <source>
        <dbReference type="Proteomes" id="UP000054560"/>
    </source>
</evidence>
<organism evidence="2 3">
    <name type="scientific">Sphaeroforma arctica JP610</name>
    <dbReference type="NCBI Taxonomy" id="667725"/>
    <lineage>
        <taxon>Eukaryota</taxon>
        <taxon>Ichthyosporea</taxon>
        <taxon>Ichthyophonida</taxon>
        <taxon>Sphaeroforma</taxon>
    </lineage>
</organism>
<feature type="compositionally biased region" description="Basic residues" evidence="1">
    <location>
        <begin position="158"/>
        <end position="167"/>
    </location>
</feature>
<keyword evidence="3" id="KW-1185">Reference proteome</keyword>
<feature type="compositionally biased region" description="Basic residues" evidence="1">
    <location>
        <begin position="1"/>
        <end position="16"/>
    </location>
</feature>
<reference evidence="2 3" key="1">
    <citation type="submission" date="2011-02" db="EMBL/GenBank/DDBJ databases">
        <title>The Genome Sequence of Sphaeroforma arctica JP610.</title>
        <authorList>
            <consortium name="The Broad Institute Genome Sequencing Platform"/>
            <person name="Russ C."/>
            <person name="Cuomo C."/>
            <person name="Young S.K."/>
            <person name="Zeng Q."/>
            <person name="Gargeya S."/>
            <person name="Alvarado L."/>
            <person name="Berlin A."/>
            <person name="Chapman S.B."/>
            <person name="Chen Z."/>
            <person name="Freedman E."/>
            <person name="Gellesch M."/>
            <person name="Goldberg J."/>
            <person name="Griggs A."/>
            <person name="Gujja S."/>
            <person name="Heilman E."/>
            <person name="Heiman D."/>
            <person name="Howarth C."/>
            <person name="Mehta T."/>
            <person name="Neiman D."/>
            <person name="Pearson M."/>
            <person name="Roberts A."/>
            <person name="Saif S."/>
            <person name="Shea T."/>
            <person name="Shenoy N."/>
            <person name="Sisk P."/>
            <person name="Stolte C."/>
            <person name="Sykes S."/>
            <person name="White J."/>
            <person name="Yandava C."/>
            <person name="Burger G."/>
            <person name="Gray M.W."/>
            <person name="Holland P.W.H."/>
            <person name="King N."/>
            <person name="Lang F.B.F."/>
            <person name="Roger A.J."/>
            <person name="Ruiz-Trillo I."/>
            <person name="Haas B."/>
            <person name="Nusbaum C."/>
            <person name="Birren B."/>
        </authorList>
    </citation>
    <scope>NUCLEOTIDE SEQUENCE [LARGE SCALE GENOMIC DNA]</scope>
    <source>
        <strain evidence="2 3">JP610</strain>
    </source>
</reference>
<dbReference type="AlphaFoldDB" id="A0A0L0F1Q0"/>
<feature type="compositionally biased region" description="Low complexity" evidence="1">
    <location>
        <begin position="148"/>
        <end position="157"/>
    </location>
</feature>
<feature type="compositionally biased region" description="Basic and acidic residues" evidence="1">
    <location>
        <begin position="17"/>
        <end position="27"/>
    </location>
</feature>
<evidence type="ECO:0000313" key="2">
    <source>
        <dbReference type="EMBL" id="KNC70549.1"/>
    </source>
</evidence>
<name>A0A0L0F1Q0_9EUKA</name>
<accession>A0A0L0F1Q0</accession>
<dbReference type="RefSeq" id="XP_014144451.1">
    <property type="nucleotide sequence ID" value="XM_014288976.1"/>
</dbReference>
<sequence>MTNRDKKKKNKKKKSRKDKEGDSKIDTTTKACTTPKEEIVVQPETTAGGDTKSETSSIATKMSKDGDNTSQSTTEVTRKSKESTTNAEIQTETDTTERTTEISKKEHAIPSKVTSKANKKKAQHAPTKQHVSKHMHQQSKACVDHPVSTETATQSSTKKTKAKHIKRTDHTPVVAVDTKTAAAQSALRHLTDMTLLKGSEALEYDTKDIARVE</sequence>
<feature type="region of interest" description="Disordered" evidence="1">
    <location>
        <begin position="1"/>
        <end position="167"/>
    </location>
</feature>